<name>A0A7S5FQD9_9CAUD</name>
<protein>
    <submittedName>
        <fullName evidence="2">Metallophophesterase</fullName>
    </submittedName>
</protein>
<dbReference type="EMBL" id="MN602266">
    <property type="protein sequence ID" value="QGH74663.1"/>
    <property type="molecule type" value="Genomic_DNA"/>
</dbReference>
<dbReference type="InterPro" id="IPR029052">
    <property type="entry name" value="Metallo-depent_PP-like"/>
</dbReference>
<organism evidence="2 3">
    <name type="scientific">Bacteriophage DSS3_VP1</name>
    <dbReference type="NCBI Taxonomy" id="2664196"/>
    <lineage>
        <taxon>Viruses</taxon>
        <taxon>Duplodnaviria</taxon>
        <taxon>Heunggongvirae</taxon>
        <taxon>Uroviricota</taxon>
        <taxon>Caudoviricetes</taxon>
        <taxon>Naomviridae</taxon>
        <taxon>Noahvirus</taxon>
        <taxon>Noahvirus arc</taxon>
    </lineage>
</organism>
<reference evidence="2 3" key="1">
    <citation type="submission" date="2019-10" db="EMBL/GenBank/DDBJ databases">
        <title>Isolation and characterisation of a new family of globally distributed lytic roseophage, the Naomivirus.</title>
        <authorList>
            <person name="Rihtman B."/>
            <person name="Puxty R.J."/>
            <person name="Hapeshi A."/>
            <person name="Zhan Y."/>
            <person name="Michinevski S."/>
            <person name="Waterfield N.R."/>
            <person name="Chen F."/>
            <person name="Millard A.D."/>
            <person name="Scanlan D.J."/>
            <person name="Chen Y."/>
        </authorList>
    </citation>
    <scope>NUCLEOTIDE SEQUENCE [LARGE SCALE GENOMIC DNA]</scope>
</reference>
<dbReference type="InterPro" id="IPR024654">
    <property type="entry name" value="Calcineurin-like_PHP_lpxH"/>
</dbReference>
<dbReference type="Gene3D" id="3.60.21.10">
    <property type="match status" value="1"/>
</dbReference>
<feature type="domain" description="Calcineurin-like phosphoesterase" evidence="1">
    <location>
        <begin position="8"/>
        <end position="152"/>
    </location>
</feature>
<evidence type="ECO:0000313" key="2">
    <source>
        <dbReference type="EMBL" id="QGH74663.1"/>
    </source>
</evidence>
<keyword evidence="3" id="KW-1185">Reference proteome</keyword>
<dbReference type="Proteomes" id="UP000594402">
    <property type="component" value="Segment"/>
</dbReference>
<accession>A0A7S5FQD9</accession>
<dbReference type="Pfam" id="PF12850">
    <property type="entry name" value="Metallophos_2"/>
    <property type="match status" value="1"/>
</dbReference>
<dbReference type="SUPFAM" id="SSF56300">
    <property type="entry name" value="Metallo-dependent phosphatases"/>
    <property type="match status" value="1"/>
</dbReference>
<evidence type="ECO:0000259" key="1">
    <source>
        <dbReference type="Pfam" id="PF12850"/>
    </source>
</evidence>
<evidence type="ECO:0000313" key="3">
    <source>
        <dbReference type="Proteomes" id="UP000594402"/>
    </source>
</evidence>
<sequence>MGSRNYWVISDTHFGHENILTFKDSVGKPQRPFKTVEEMNEYMVDRWNSVVAPGDYVYHLGDVFFGPKEDFSLVWSRLKGKKRLIVGNHDDIPWLVTNRDKNNTKFFQKIALWRMLKDFNALLTHVPVDPSTVREKRFEGVRMLNVHGHIHSNPSPTWDHYCVSVEQINYTPMNLEDIRDIAKYRS</sequence>
<proteinExistence type="predicted"/>
<gene>
    <name evidence="2" type="ORF">DSS3VP1_00095</name>
</gene>